<feature type="chain" id="PRO_5040393184" description="Secreted protein" evidence="1">
    <location>
        <begin position="26"/>
        <end position="75"/>
    </location>
</feature>
<reference evidence="2" key="1">
    <citation type="journal article" date="2021" name="Nat. Commun.">
        <title>Genetic determinants of endophytism in the Arabidopsis root mycobiome.</title>
        <authorList>
            <person name="Mesny F."/>
            <person name="Miyauchi S."/>
            <person name="Thiergart T."/>
            <person name="Pickel B."/>
            <person name="Atanasova L."/>
            <person name="Karlsson M."/>
            <person name="Huettel B."/>
            <person name="Barry K.W."/>
            <person name="Haridas S."/>
            <person name="Chen C."/>
            <person name="Bauer D."/>
            <person name="Andreopoulos W."/>
            <person name="Pangilinan J."/>
            <person name="LaButti K."/>
            <person name="Riley R."/>
            <person name="Lipzen A."/>
            <person name="Clum A."/>
            <person name="Drula E."/>
            <person name="Henrissat B."/>
            <person name="Kohler A."/>
            <person name="Grigoriev I.V."/>
            <person name="Martin F.M."/>
            <person name="Hacquard S."/>
        </authorList>
    </citation>
    <scope>NUCLEOTIDE SEQUENCE</scope>
    <source>
        <strain evidence="2">MPI-CAGE-CH-0243</strain>
    </source>
</reference>
<comment type="caution">
    <text evidence="2">The sequence shown here is derived from an EMBL/GenBank/DDBJ whole genome shotgun (WGS) entry which is preliminary data.</text>
</comment>
<keyword evidence="1" id="KW-0732">Signal</keyword>
<organism evidence="2 3">
    <name type="scientific">Dendryphion nanum</name>
    <dbReference type="NCBI Taxonomy" id="256645"/>
    <lineage>
        <taxon>Eukaryota</taxon>
        <taxon>Fungi</taxon>
        <taxon>Dikarya</taxon>
        <taxon>Ascomycota</taxon>
        <taxon>Pezizomycotina</taxon>
        <taxon>Dothideomycetes</taxon>
        <taxon>Pleosporomycetidae</taxon>
        <taxon>Pleosporales</taxon>
        <taxon>Torulaceae</taxon>
        <taxon>Dendryphion</taxon>
    </lineage>
</organism>
<gene>
    <name evidence="2" type="ORF">B0J11DRAFT_544602</name>
</gene>
<proteinExistence type="predicted"/>
<evidence type="ECO:0000313" key="3">
    <source>
        <dbReference type="Proteomes" id="UP000700596"/>
    </source>
</evidence>
<protein>
    <recommendedName>
        <fullName evidence="4">Secreted protein</fullName>
    </recommendedName>
</protein>
<name>A0A9P9D090_9PLEO</name>
<dbReference type="Proteomes" id="UP000700596">
    <property type="component" value="Unassembled WGS sequence"/>
</dbReference>
<accession>A0A9P9D090</accession>
<evidence type="ECO:0000313" key="2">
    <source>
        <dbReference type="EMBL" id="KAH7110081.1"/>
    </source>
</evidence>
<evidence type="ECO:0000256" key="1">
    <source>
        <dbReference type="SAM" id="SignalP"/>
    </source>
</evidence>
<dbReference type="EMBL" id="JAGMWT010000029">
    <property type="protein sequence ID" value="KAH7110081.1"/>
    <property type="molecule type" value="Genomic_DNA"/>
</dbReference>
<sequence>MYPLYKVKRVWLRVIWVARVGWVEAMSGQMGCRPDCSCLDHWLQFHTALMQPLPRIARFKRGYAGREGKKENEKK</sequence>
<feature type="signal peptide" evidence="1">
    <location>
        <begin position="1"/>
        <end position="25"/>
    </location>
</feature>
<evidence type="ECO:0008006" key="4">
    <source>
        <dbReference type="Google" id="ProtNLM"/>
    </source>
</evidence>
<dbReference type="AlphaFoldDB" id="A0A9P9D090"/>
<keyword evidence="3" id="KW-1185">Reference proteome</keyword>